<sequence>MSPQGKVRETVLELIGNTPLVKLRRLRVKPRVEIWVKLESFNPGGSVKDRIALSMIEDAEARGLLGPEKIVAEASSGNTGIGLAMVCAVKGYRCLIAMPESASIERRKIMQAYGAEILLTPAEKGTDGAIEAIYELVRQHPEQYYNPDQFNNPANWQAHYRTTAPEIWRDTGGRLTHVVSAMGTTGTLMGLARYFREKAPQVKVIGVEPVPGHKIQGLKNMKESYPPGIYDRKLPHAIVNVDDEEAYELARRLAREEGLFVGMSSGAALAGAFKVAREIEEGLVVVIFPDGGERYLSTPLWVFPEPPKREDFRLTNTLTGRKEVFEPLEPGKVGIYTCGPTLNRRPHLGLYRRMLTADLLRRWLEARGLSVTHVVNLTDFDDKTLAAAEAAGRPLKELTEEIAREFFADLEFLRIKPATHYPRVSEHLEDMLVLARRLLEKGYAYEKYSSVYFDVSKLADYGRLSGVDPARLRPGVTVDLDEYEKDAPADFTLFKRVTIQELKQGYFLDTEWGKVRPGWHIQCAAIAMRYLGETFDLHTSGTDLLFPHHENERALARAATGKELCRYWLHSALVMVEGKKMSVSAGNEVTLEELRQAGYSGREIRFFLLRTHYRKPLNFTWKALSEARRALQNLDLFCGLLAAAPEGPEAPELRKALSELSEGFEAAMNDDLNTPQVVAGLFRFSRRWYPAVAGPGVPKDLREEALAALERLNQVLAVLVFPEEARSEEVRRRLAAREEARRRGDYALADRIREELRAEGYLVVDTPAGPRAFHPPEK</sequence>
<dbReference type="InterPro" id="IPR001216">
    <property type="entry name" value="P-phosphate_BS"/>
</dbReference>
<keyword evidence="18" id="KW-0198">Cysteine biosynthesis</keyword>
<dbReference type="GO" id="GO:0005737">
    <property type="term" value="C:cytoplasm"/>
    <property type="evidence" value="ECO:0007669"/>
    <property type="project" value="UniProtKB-SubCell"/>
</dbReference>
<evidence type="ECO:0000256" key="18">
    <source>
        <dbReference type="ARBA" id="ARBA00023192"/>
    </source>
</evidence>
<dbReference type="PANTHER" id="PTHR10890:SF3">
    <property type="entry name" value="CYSTEINE--TRNA LIGASE, CYTOPLASMIC"/>
    <property type="match status" value="1"/>
</dbReference>
<comment type="similarity">
    <text evidence="4 20">Belongs to the class-I aminoacyl-tRNA synthetase family.</text>
</comment>
<feature type="binding site" evidence="21">
    <location>
        <position position="78"/>
    </location>
    <ligand>
        <name>pyridoxal 5'-phosphate</name>
        <dbReference type="ChEBI" id="CHEBI:597326"/>
    </ligand>
</feature>
<dbReference type="Gene3D" id="3.40.50.620">
    <property type="entry name" value="HUPs"/>
    <property type="match status" value="1"/>
</dbReference>
<dbReference type="SUPFAM" id="SSF52374">
    <property type="entry name" value="Nucleotidylyl transferase"/>
    <property type="match status" value="1"/>
</dbReference>
<keyword evidence="14 20" id="KW-0067">ATP-binding</keyword>
<dbReference type="GO" id="GO:0004817">
    <property type="term" value="F:cysteine-tRNA ligase activity"/>
    <property type="evidence" value="ECO:0007669"/>
    <property type="project" value="UniProtKB-UniRule"/>
</dbReference>
<dbReference type="PROSITE" id="PS00901">
    <property type="entry name" value="CYS_SYNTHASE"/>
    <property type="match status" value="1"/>
</dbReference>
<dbReference type="InterPro" id="IPR015803">
    <property type="entry name" value="Cys-tRNA-ligase"/>
</dbReference>
<evidence type="ECO:0000256" key="16">
    <source>
        <dbReference type="ARBA" id="ARBA00022917"/>
    </source>
</evidence>
<dbReference type="GO" id="GO:0008270">
    <property type="term" value="F:zinc ion binding"/>
    <property type="evidence" value="ECO:0007669"/>
    <property type="project" value="UniProtKB-UniRule"/>
</dbReference>
<evidence type="ECO:0000256" key="6">
    <source>
        <dbReference type="ARBA" id="ARBA00011245"/>
    </source>
</evidence>
<dbReference type="CDD" id="cd00672">
    <property type="entry name" value="CysRS_core"/>
    <property type="match status" value="1"/>
</dbReference>
<evidence type="ECO:0000256" key="1">
    <source>
        <dbReference type="ARBA" id="ARBA00001933"/>
    </source>
</evidence>
<evidence type="ECO:0000256" key="8">
    <source>
        <dbReference type="ARBA" id="ARBA00022598"/>
    </source>
</evidence>
<dbReference type="FunFam" id="3.40.50.1100:FF:000006">
    <property type="entry name" value="Cysteine synthase"/>
    <property type="match status" value="1"/>
</dbReference>
<evidence type="ECO:0000256" key="4">
    <source>
        <dbReference type="ARBA" id="ARBA00005594"/>
    </source>
</evidence>
<dbReference type="Pfam" id="PF09190">
    <property type="entry name" value="DALR_2"/>
    <property type="match status" value="1"/>
</dbReference>
<evidence type="ECO:0000256" key="3">
    <source>
        <dbReference type="ARBA" id="ARBA00004962"/>
    </source>
</evidence>
<evidence type="ECO:0000256" key="13">
    <source>
        <dbReference type="ARBA" id="ARBA00022833"/>
    </source>
</evidence>
<dbReference type="GO" id="GO:0005524">
    <property type="term" value="F:ATP binding"/>
    <property type="evidence" value="ECO:0007669"/>
    <property type="project" value="UniProtKB-UniRule"/>
</dbReference>
<comment type="cofactor">
    <cofactor evidence="1 21">
        <name>pyridoxal 5'-phosphate</name>
        <dbReference type="ChEBI" id="CHEBI:597326"/>
    </cofactor>
</comment>
<dbReference type="Pfam" id="PF00291">
    <property type="entry name" value="PALP"/>
    <property type="match status" value="1"/>
</dbReference>
<evidence type="ECO:0000256" key="14">
    <source>
        <dbReference type="ARBA" id="ARBA00022840"/>
    </source>
</evidence>
<dbReference type="AlphaFoldDB" id="A0A6H1WT42"/>
<evidence type="ECO:0000256" key="12">
    <source>
        <dbReference type="ARBA" id="ARBA00022741"/>
    </source>
</evidence>
<keyword evidence="15 21" id="KW-0663">Pyridoxal phosphate</keyword>
<feature type="domain" description="Cysteinyl-tRNA synthetase class Ia DALR" evidence="23">
    <location>
        <begin position="663"/>
        <end position="727"/>
    </location>
</feature>
<dbReference type="InterPro" id="IPR009080">
    <property type="entry name" value="tRNAsynth_Ia_anticodon-bd"/>
</dbReference>
<proteinExistence type="inferred from homology"/>
<feature type="binding site" evidence="20">
    <location>
        <position position="548"/>
    </location>
    <ligand>
        <name>Zn(2+)</name>
        <dbReference type="ChEBI" id="CHEBI:29105"/>
    </ligand>
</feature>
<keyword evidence="11 20" id="KW-0479">Metal-binding</keyword>
<feature type="binding site" evidence="20">
    <location>
        <position position="338"/>
    </location>
    <ligand>
        <name>Zn(2+)</name>
        <dbReference type="ChEBI" id="CHEBI:29105"/>
    </ligand>
</feature>
<feature type="binding site" evidence="21">
    <location>
        <begin position="183"/>
        <end position="187"/>
    </location>
    <ligand>
        <name>pyridoxal 5'-phosphate</name>
        <dbReference type="ChEBI" id="CHEBI:597326"/>
    </ligand>
</feature>
<feature type="binding site" evidence="21">
    <location>
        <position position="264"/>
    </location>
    <ligand>
        <name>pyridoxal 5'-phosphate</name>
        <dbReference type="ChEBI" id="CHEBI:597326"/>
    </ligand>
</feature>
<comment type="similarity">
    <text evidence="5">Belongs to the cysteine synthase/cystathionine beta-synthase family.</text>
</comment>
<reference evidence="24 25" key="1">
    <citation type="submission" date="2019-08" db="EMBL/GenBank/DDBJ databases">
        <title>Complete genome sequence of Thermosulfurimonas marina SU872T, an anaerobic thermophilic chemolithoautotrophic bacterium isolated from a shallow marine hydrothermal vent.</title>
        <authorList>
            <person name="Allioux M."/>
            <person name="Jebbar M."/>
            <person name="Slobodkina G."/>
            <person name="Slobodkin A."/>
            <person name="Moalic Y."/>
            <person name="Frolova A."/>
            <person name="Shao Z."/>
            <person name="Alain K."/>
        </authorList>
    </citation>
    <scope>NUCLEOTIDE SEQUENCE [LARGE SCALE GENOMIC DNA]</scope>
    <source>
        <strain evidence="24 25">SU872</strain>
    </source>
</reference>
<evidence type="ECO:0000256" key="19">
    <source>
        <dbReference type="ARBA" id="ARBA00047931"/>
    </source>
</evidence>
<comment type="subunit">
    <text evidence="6 20">Monomer.</text>
</comment>
<comment type="caution">
    <text evidence="20">Lacks conserved residue(s) required for the propagation of feature annotation.</text>
</comment>
<evidence type="ECO:0000313" key="24">
    <source>
        <dbReference type="EMBL" id="QJA06341.1"/>
    </source>
</evidence>
<dbReference type="EC" id="6.1.1.16" evidence="20"/>
<keyword evidence="9" id="KW-0028">Amino-acid biosynthesis</keyword>
<evidence type="ECO:0000256" key="2">
    <source>
        <dbReference type="ARBA" id="ARBA00004496"/>
    </source>
</evidence>
<dbReference type="InterPro" id="IPR014729">
    <property type="entry name" value="Rossmann-like_a/b/a_fold"/>
</dbReference>
<dbReference type="InterPro" id="IPR005856">
    <property type="entry name" value="Cys_synth"/>
</dbReference>
<dbReference type="InterPro" id="IPR036052">
    <property type="entry name" value="TrpB-like_PALP_sf"/>
</dbReference>
<dbReference type="Proteomes" id="UP000501253">
    <property type="component" value="Chromosome"/>
</dbReference>
<comment type="subcellular location">
    <subcellularLocation>
        <location evidence="2 20">Cytoplasm</location>
    </subcellularLocation>
</comment>
<protein>
    <recommendedName>
        <fullName evidence="20">Cysteine--tRNA ligase</fullName>
        <ecNumber evidence="20">6.1.1.16</ecNumber>
    </recommendedName>
    <alternativeName>
        <fullName evidence="20">Cysteinyl-tRNA synthetase</fullName>
        <shortName evidence="20">CysRS</shortName>
    </alternativeName>
</protein>
<evidence type="ECO:0000259" key="23">
    <source>
        <dbReference type="SMART" id="SM00840"/>
    </source>
</evidence>
<evidence type="ECO:0000256" key="9">
    <source>
        <dbReference type="ARBA" id="ARBA00022605"/>
    </source>
</evidence>
<dbReference type="InterPro" id="IPR032678">
    <property type="entry name" value="tRNA-synt_1_cat_dom"/>
</dbReference>
<dbReference type="SUPFAM" id="SSF47323">
    <property type="entry name" value="Anticodon-binding domain of a subclass of class I aminoacyl-tRNA synthetases"/>
    <property type="match status" value="1"/>
</dbReference>
<dbReference type="GO" id="GO:0004124">
    <property type="term" value="F:cysteine synthase activity"/>
    <property type="evidence" value="ECO:0007669"/>
    <property type="project" value="UniProtKB-EC"/>
</dbReference>
<feature type="modified residue" description="N6-(pyridoxal phosphate)lysine" evidence="22">
    <location>
        <position position="48"/>
    </location>
</feature>
<dbReference type="InterPro" id="IPR024909">
    <property type="entry name" value="Cys-tRNA/MSH_ligase"/>
</dbReference>
<evidence type="ECO:0000256" key="5">
    <source>
        <dbReference type="ARBA" id="ARBA00007103"/>
    </source>
</evidence>
<organism evidence="24 25">
    <name type="scientific">Thermosulfurimonas marina</name>
    <dbReference type="NCBI Taxonomy" id="2047767"/>
    <lineage>
        <taxon>Bacteria</taxon>
        <taxon>Pseudomonadati</taxon>
        <taxon>Thermodesulfobacteriota</taxon>
        <taxon>Thermodesulfobacteria</taxon>
        <taxon>Thermodesulfobacteriales</taxon>
        <taxon>Thermodesulfobacteriaceae</taxon>
        <taxon>Thermosulfurimonas</taxon>
    </lineage>
</organism>
<keyword evidence="8 20" id="KW-0436">Ligase</keyword>
<dbReference type="SMART" id="SM00840">
    <property type="entry name" value="DALR_2"/>
    <property type="match status" value="1"/>
</dbReference>
<evidence type="ECO:0000256" key="11">
    <source>
        <dbReference type="ARBA" id="ARBA00022723"/>
    </source>
</evidence>
<dbReference type="NCBIfam" id="TIGR01136">
    <property type="entry name" value="cysKM"/>
    <property type="match status" value="1"/>
</dbReference>
<evidence type="ECO:0000256" key="20">
    <source>
        <dbReference type="HAMAP-Rule" id="MF_00041"/>
    </source>
</evidence>
<dbReference type="CDD" id="cd01561">
    <property type="entry name" value="CBS_like"/>
    <property type="match status" value="1"/>
</dbReference>
<evidence type="ECO:0000256" key="22">
    <source>
        <dbReference type="PIRSR" id="PIRSR605856-51"/>
    </source>
</evidence>
<feature type="binding site" evidence="20">
    <location>
        <position position="523"/>
    </location>
    <ligand>
        <name>Zn(2+)</name>
        <dbReference type="ChEBI" id="CHEBI:29105"/>
    </ligand>
</feature>
<comment type="cofactor">
    <cofactor evidence="20">
        <name>Zn(2+)</name>
        <dbReference type="ChEBI" id="CHEBI:29105"/>
    </cofactor>
    <text evidence="20">Binds 1 zinc ion per subunit.</text>
</comment>
<dbReference type="PRINTS" id="PR00983">
    <property type="entry name" value="TRNASYNTHCYS"/>
</dbReference>
<evidence type="ECO:0000256" key="21">
    <source>
        <dbReference type="PIRSR" id="PIRSR605856-50"/>
    </source>
</evidence>
<dbReference type="RefSeq" id="WP_168719690.1">
    <property type="nucleotide sequence ID" value="NZ_CP042909.1"/>
</dbReference>
<dbReference type="GO" id="GO:0006423">
    <property type="term" value="P:cysteinyl-tRNA aminoacylation"/>
    <property type="evidence" value="ECO:0007669"/>
    <property type="project" value="UniProtKB-UniRule"/>
</dbReference>
<dbReference type="Gene3D" id="1.20.120.1910">
    <property type="entry name" value="Cysteine-tRNA ligase, C-terminal anti-codon recognition domain"/>
    <property type="match status" value="1"/>
</dbReference>
<dbReference type="Pfam" id="PF01406">
    <property type="entry name" value="tRNA-synt_1e"/>
    <property type="match status" value="1"/>
</dbReference>
<dbReference type="SUPFAM" id="SSF53686">
    <property type="entry name" value="Tryptophan synthase beta subunit-like PLP-dependent enzymes"/>
    <property type="match status" value="1"/>
</dbReference>
<comment type="catalytic activity">
    <reaction evidence="20">
        <text>tRNA(Cys) + L-cysteine + ATP = L-cysteinyl-tRNA(Cys) + AMP + diphosphate</text>
        <dbReference type="Rhea" id="RHEA:17773"/>
        <dbReference type="Rhea" id="RHEA-COMP:9661"/>
        <dbReference type="Rhea" id="RHEA-COMP:9679"/>
        <dbReference type="ChEBI" id="CHEBI:30616"/>
        <dbReference type="ChEBI" id="CHEBI:33019"/>
        <dbReference type="ChEBI" id="CHEBI:35235"/>
        <dbReference type="ChEBI" id="CHEBI:78442"/>
        <dbReference type="ChEBI" id="CHEBI:78517"/>
        <dbReference type="ChEBI" id="CHEBI:456215"/>
        <dbReference type="EC" id="6.1.1.16"/>
    </reaction>
</comment>
<gene>
    <name evidence="20" type="primary">cysS</name>
    <name evidence="24" type="ORF">FVE67_05755</name>
</gene>
<dbReference type="Gene3D" id="3.40.50.1100">
    <property type="match status" value="2"/>
</dbReference>
<evidence type="ECO:0000256" key="17">
    <source>
        <dbReference type="ARBA" id="ARBA00023146"/>
    </source>
</evidence>
<dbReference type="HAMAP" id="MF_00041">
    <property type="entry name" value="Cys_tRNA_synth"/>
    <property type="match status" value="1"/>
</dbReference>
<dbReference type="PANTHER" id="PTHR10890">
    <property type="entry name" value="CYSTEINYL-TRNA SYNTHETASE"/>
    <property type="match status" value="1"/>
</dbReference>
<keyword evidence="7 20" id="KW-0963">Cytoplasm</keyword>
<keyword evidence="13 20" id="KW-0862">Zinc</keyword>
<keyword evidence="12 20" id="KW-0547">Nucleotide-binding</keyword>
<comment type="catalytic activity">
    <reaction evidence="19">
        <text>O-acetyl-L-serine + hydrogen sulfide = L-cysteine + acetate</text>
        <dbReference type="Rhea" id="RHEA:14829"/>
        <dbReference type="ChEBI" id="CHEBI:29919"/>
        <dbReference type="ChEBI" id="CHEBI:30089"/>
        <dbReference type="ChEBI" id="CHEBI:35235"/>
        <dbReference type="ChEBI" id="CHEBI:58340"/>
        <dbReference type="EC" id="2.5.1.47"/>
    </reaction>
</comment>
<name>A0A6H1WT42_9BACT</name>
<dbReference type="KEGG" id="tmai:FVE67_05755"/>
<dbReference type="InterPro" id="IPR015273">
    <property type="entry name" value="Cys-tRNA-synt_Ia_DALR"/>
</dbReference>
<evidence type="ECO:0000313" key="25">
    <source>
        <dbReference type="Proteomes" id="UP000501253"/>
    </source>
</evidence>
<evidence type="ECO:0000256" key="10">
    <source>
        <dbReference type="ARBA" id="ARBA00022679"/>
    </source>
</evidence>
<keyword evidence="10" id="KW-0808">Transferase</keyword>
<keyword evidence="17 20" id="KW-0030">Aminoacyl-tRNA synthetase</keyword>
<accession>A0A6H1WT42</accession>
<evidence type="ECO:0000256" key="15">
    <source>
        <dbReference type="ARBA" id="ARBA00022898"/>
    </source>
</evidence>
<dbReference type="GO" id="GO:0006535">
    <property type="term" value="P:cysteine biosynthetic process from serine"/>
    <property type="evidence" value="ECO:0007669"/>
    <property type="project" value="InterPro"/>
</dbReference>
<dbReference type="InterPro" id="IPR001926">
    <property type="entry name" value="TrpB-like_PALP"/>
</dbReference>
<comment type="pathway">
    <text evidence="3">Amino-acid biosynthesis; L-cysteine biosynthesis; L-cysteine from L-serine: step 2/2.</text>
</comment>
<keyword evidence="25" id="KW-1185">Reference proteome</keyword>
<dbReference type="EMBL" id="CP042909">
    <property type="protein sequence ID" value="QJA06341.1"/>
    <property type="molecule type" value="Genomic_DNA"/>
</dbReference>
<keyword evidence="16 20" id="KW-0648">Protein biosynthesis</keyword>
<dbReference type="NCBIfam" id="TIGR00435">
    <property type="entry name" value="cysS"/>
    <property type="match status" value="1"/>
</dbReference>
<evidence type="ECO:0000256" key="7">
    <source>
        <dbReference type="ARBA" id="ARBA00022490"/>
    </source>
</evidence>
<feature type="binding site" evidence="20">
    <location>
        <position position="552"/>
    </location>
    <ligand>
        <name>Zn(2+)</name>
        <dbReference type="ChEBI" id="CHEBI:29105"/>
    </ligand>
</feature>